<dbReference type="InterPro" id="IPR041054">
    <property type="entry name" value="Rrp40_N_euk"/>
</dbReference>
<keyword evidence="2" id="KW-0963">Cytoplasm</keyword>
<dbReference type="OrthoDB" id="340500at2759"/>
<dbReference type="Gene3D" id="3.30.1370.10">
    <property type="entry name" value="K Homology domain, type 1"/>
    <property type="match status" value="1"/>
</dbReference>
<dbReference type="SUPFAM" id="SSF50249">
    <property type="entry name" value="Nucleic acid-binding proteins"/>
    <property type="match status" value="1"/>
</dbReference>
<name>U4LAS5_PYROM</name>
<dbReference type="Gene3D" id="2.40.50.140">
    <property type="entry name" value="Nucleic acid-binding proteins"/>
    <property type="match status" value="1"/>
</dbReference>
<dbReference type="OMA" id="SYMAFPN"/>
<keyword evidence="4" id="KW-0694">RNA-binding</keyword>
<dbReference type="PANTHER" id="PTHR21321">
    <property type="entry name" value="PNAS-3 RELATED"/>
    <property type="match status" value="1"/>
</dbReference>
<dbReference type="EMBL" id="HF936168">
    <property type="protein sequence ID" value="CCX15449.1"/>
    <property type="molecule type" value="Genomic_DNA"/>
</dbReference>
<feature type="domain" description="K Homology" evidence="6">
    <location>
        <begin position="215"/>
        <end position="243"/>
    </location>
</feature>
<dbReference type="PANTHER" id="PTHR21321:SF1">
    <property type="entry name" value="EXOSOME COMPLEX COMPONENT RRP40"/>
    <property type="match status" value="1"/>
</dbReference>
<evidence type="ECO:0000256" key="4">
    <source>
        <dbReference type="ARBA" id="ARBA00022884"/>
    </source>
</evidence>
<dbReference type="GO" id="GO:0071038">
    <property type="term" value="P:TRAMP-dependent tRNA surveillance pathway"/>
    <property type="evidence" value="ECO:0007669"/>
    <property type="project" value="TreeGrafter"/>
</dbReference>
<dbReference type="SUPFAM" id="SSF54791">
    <property type="entry name" value="Eukaryotic type KH-domain (KH-domain type I)"/>
    <property type="match status" value="1"/>
</dbReference>
<gene>
    <name evidence="8" type="ORF">PCON_01724</name>
</gene>
<dbReference type="eggNOG" id="KOG1004">
    <property type="taxonomic scope" value="Eukaryota"/>
</dbReference>
<reference evidence="8 9" key="1">
    <citation type="journal article" date="2013" name="PLoS Genet.">
        <title>The genome and development-dependent transcriptomes of Pyronema confluens: a window into fungal evolution.</title>
        <authorList>
            <person name="Traeger S."/>
            <person name="Altegoer F."/>
            <person name="Freitag M."/>
            <person name="Gabaldon T."/>
            <person name="Kempken F."/>
            <person name="Kumar A."/>
            <person name="Marcet-Houben M."/>
            <person name="Poggeler S."/>
            <person name="Stajich J.E."/>
            <person name="Nowrousian M."/>
        </authorList>
    </citation>
    <scope>NUCLEOTIDE SEQUENCE [LARGE SCALE GENOMIC DNA]</scope>
    <source>
        <strain evidence="9">CBS 100304</strain>
        <tissue evidence="8">Vegetative mycelium</tissue>
    </source>
</reference>
<dbReference type="InterPro" id="IPR012340">
    <property type="entry name" value="NA-bd_OB-fold"/>
</dbReference>
<evidence type="ECO:0000256" key="2">
    <source>
        <dbReference type="ARBA" id="ARBA00022490"/>
    </source>
</evidence>
<dbReference type="GO" id="GO:0003723">
    <property type="term" value="F:RNA binding"/>
    <property type="evidence" value="ECO:0007669"/>
    <property type="project" value="UniProtKB-KW"/>
</dbReference>
<dbReference type="Proteomes" id="UP000018144">
    <property type="component" value="Unassembled WGS sequence"/>
</dbReference>
<sequence>MPLLLPGDPVIAPASQKKQQLKLGPGLTHTPPDNIVAHKAGELIIDTRKNVIWVEGNGRRYTPTHADPIIVTVLRGSADAYICAIPSSSSPAPSSVQATLPHLAFPNATKKTRPILAPGAVVYARVSLANKHMDPELECFDAESGKAMGFGELKGGMVFSVSLGMARRLLGDGNRMRGVWKREQKTARKEREEAGMTDAGDAEKEEEWEGTGAEVLEELGRLISFECAVGRNGKVWVEAEDVKSTLMVGRCLAAAESLGAEETKDMVRREVRALQG</sequence>
<dbReference type="GO" id="GO:0071034">
    <property type="term" value="P:CUT catabolic process"/>
    <property type="evidence" value="ECO:0007669"/>
    <property type="project" value="TreeGrafter"/>
</dbReference>
<keyword evidence="9" id="KW-1185">Reference proteome</keyword>
<dbReference type="AlphaFoldDB" id="U4LAS5"/>
<evidence type="ECO:0000256" key="3">
    <source>
        <dbReference type="ARBA" id="ARBA00022835"/>
    </source>
</evidence>
<dbReference type="InterPro" id="IPR004088">
    <property type="entry name" value="KH_dom_type_1"/>
</dbReference>
<dbReference type="Pfam" id="PF15985">
    <property type="entry name" value="KH_6"/>
    <property type="match status" value="1"/>
</dbReference>
<feature type="region of interest" description="Disordered" evidence="5">
    <location>
        <begin position="183"/>
        <end position="209"/>
    </location>
</feature>
<dbReference type="CDD" id="cd22526">
    <property type="entry name" value="KH-I_Rrp40"/>
    <property type="match status" value="1"/>
</dbReference>
<comment type="subcellular location">
    <subcellularLocation>
        <location evidence="1">Nucleus</location>
    </subcellularLocation>
</comment>
<dbReference type="GO" id="GO:0000467">
    <property type="term" value="P:exonucleolytic trimming to generate mature 3'-end of 5.8S rRNA from tricistronic rRNA transcript (SSU-rRNA, 5.8S rRNA, LSU-rRNA)"/>
    <property type="evidence" value="ECO:0007669"/>
    <property type="project" value="TreeGrafter"/>
</dbReference>
<evidence type="ECO:0000256" key="1">
    <source>
        <dbReference type="ARBA" id="ARBA00004123"/>
    </source>
</evidence>
<dbReference type="Pfam" id="PF18311">
    <property type="entry name" value="Rrp40_N"/>
    <property type="match status" value="1"/>
</dbReference>
<keyword evidence="3" id="KW-0271">Exosome</keyword>
<dbReference type="STRING" id="1076935.U4LAS5"/>
<evidence type="ECO:0000259" key="7">
    <source>
        <dbReference type="Pfam" id="PF18311"/>
    </source>
</evidence>
<protein>
    <submittedName>
        <fullName evidence="8">Similar to Exosome complex component rrp40 acc. no. O13903</fullName>
    </submittedName>
</protein>
<evidence type="ECO:0000313" key="8">
    <source>
        <dbReference type="EMBL" id="CCX15449.1"/>
    </source>
</evidence>
<dbReference type="SUPFAM" id="SSF110324">
    <property type="entry name" value="Ribosomal L27 protein-like"/>
    <property type="match status" value="1"/>
</dbReference>
<accession>U4LAS5</accession>
<dbReference type="GO" id="GO:0000177">
    <property type="term" value="C:cytoplasmic exosome (RNase complex)"/>
    <property type="evidence" value="ECO:0007669"/>
    <property type="project" value="TreeGrafter"/>
</dbReference>
<feature type="compositionally biased region" description="Basic and acidic residues" evidence="5">
    <location>
        <begin position="183"/>
        <end position="194"/>
    </location>
</feature>
<dbReference type="GO" id="GO:0071051">
    <property type="term" value="P:poly(A)-dependent snoRNA 3'-end processing"/>
    <property type="evidence" value="ECO:0007669"/>
    <property type="project" value="TreeGrafter"/>
</dbReference>
<organism evidence="8 9">
    <name type="scientific">Pyronema omphalodes (strain CBS 100304)</name>
    <name type="common">Pyronema confluens</name>
    <dbReference type="NCBI Taxonomy" id="1076935"/>
    <lineage>
        <taxon>Eukaryota</taxon>
        <taxon>Fungi</taxon>
        <taxon>Dikarya</taxon>
        <taxon>Ascomycota</taxon>
        <taxon>Pezizomycotina</taxon>
        <taxon>Pezizomycetes</taxon>
        <taxon>Pezizales</taxon>
        <taxon>Pyronemataceae</taxon>
        <taxon>Pyronema</taxon>
    </lineage>
</organism>
<dbReference type="GO" id="GO:0034475">
    <property type="term" value="P:U4 snRNA 3'-end processing"/>
    <property type="evidence" value="ECO:0007669"/>
    <property type="project" value="TreeGrafter"/>
</dbReference>
<dbReference type="InterPro" id="IPR026699">
    <property type="entry name" value="Exosome_RNA_bind1/RRP40/RRP4"/>
</dbReference>
<dbReference type="GO" id="GO:0071035">
    <property type="term" value="P:nuclear polyadenylation-dependent rRNA catabolic process"/>
    <property type="evidence" value="ECO:0007669"/>
    <property type="project" value="TreeGrafter"/>
</dbReference>
<dbReference type="Pfam" id="PF21262">
    <property type="entry name" value="RRP40_S1"/>
    <property type="match status" value="1"/>
</dbReference>
<dbReference type="FunFam" id="2.40.50.140:FF:000127">
    <property type="entry name" value="Exosome complex component RRP40"/>
    <property type="match status" value="1"/>
</dbReference>
<proteinExistence type="predicted"/>
<dbReference type="InterPro" id="IPR049469">
    <property type="entry name" value="RRP40_KH-I"/>
</dbReference>
<dbReference type="GO" id="GO:0000176">
    <property type="term" value="C:nuclear exosome (RNase complex)"/>
    <property type="evidence" value="ECO:0007669"/>
    <property type="project" value="TreeGrafter"/>
</dbReference>
<evidence type="ECO:0000313" key="9">
    <source>
        <dbReference type="Proteomes" id="UP000018144"/>
    </source>
</evidence>
<evidence type="ECO:0000256" key="5">
    <source>
        <dbReference type="SAM" id="MobiDB-lite"/>
    </source>
</evidence>
<feature type="domain" description="Exosome complex exonuclease Rrp40 N-terminal" evidence="7">
    <location>
        <begin position="21"/>
        <end position="60"/>
    </location>
</feature>
<dbReference type="InterPro" id="IPR036612">
    <property type="entry name" value="KH_dom_type_1_sf"/>
</dbReference>
<evidence type="ECO:0000259" key="6">
    <source>
        <dbReference type="Pfam" id="PF15985"/>
    </source>
</evidence>